<dbReference type="InterPro" id="IPR001986">
    <property type="entry name" value="Enolpyruvate_Tfrase_dom"/>
</dbReference>
<dbReference type="Gene3D" id="3.65.10.10">
    <property type="entry name" value="Enolpyruvate transferase domain"/>
    <property type="match status" value="1"/>
</dbReference>
<sequence length="187" mass="18968">MAWPPGPTRSPPRSPAAKSTCPESASPTSPPGFCGAAAAAGIALTPVAGGLRATRGTLAPVAVKTAPHPGFPTDLQPQLCALLTQAPGVSHVVERVYAHRASHVPALAALGADVHAAGPRVTIRGPRRLIGATVRGTDIRAAAALVLAALAARGRTELRGVAHLRRGYADLPGVLRALGAHINEEDE</sequence>
<dbReference type="Pfam" id="PF00275">
    <property type="entry name" value="EPSP_synthase"/>
    <property type="match status" value="1"/>
</dbReference>
<dbReference type="GO" id="GO:0051301">
    <property type="term" value="P:cell division"/>
    <property type="evidence" value="ECO:0007669"/>
    <property type="project" value="UniProtKB-KW"/>
</dbReference>
<evidence type="ECO:0000256" key="15">
    <source>
        <dbReference type="ARBA" id="ARBA00042842"/>
    </source>
</evidence>
<dbReference type="PANTHER" id="PTHR43783:SF1">
    <property type="entry name" value="UDP-N-ACETYLGLUCOSAMINE 1-CARBOXYVINYLTRANSFERASE"/>
    <property type="match status" value="1"/>
</dbReference>
<accession>A0A368TA64</accession>
<reference evidence="19 20" key="1">
    <citation type="submission" date="2018-04" db="EMBL/GenBank/DDBJ databases">
        <title>Novel actinobacteria from marine sediment.</title>
        <authorList>
            <person name="Ng Z.Y."/>
            <person name="Tan G.Y.A."/>
        </authorList>
    </citation>
    <scope>NUCLEOTIDE SEQUENCE [LARGE SCALE GENOMIC DNA]</scope>
    <source>
        <strain evidence="19 20">TPS81</strain>
    </source>
</reference>
<keyword evidence="20" id="KW-1185">Reference proteome</keyword>
<evidence type="ECO:0000313" key="19">
    <source>
        <dbReference type="EMBL" id="RCV61407.1"/>
    </source>
</evidence>
<keyword evidence="5" id="KW-0808">Transferase</keyword>
<evidence type="ECO:0000256" key="13">
    <source>
        <dbReference type="ARBA" id="ARBA00039754"/>
    </source>
</evidence>
<dbReference type="GO" id="GO:0008760">
    <property type="term" value="F:UDP-N-acetylglucosamine 1-carboxyvinyltransferase activity"/>
    <property type="evidence" value="ECO:0007669"/>
    <property type="project" value="UniProtKB-EC"/>
</dbReference>
<organism evidence="19 20">
    <name type="scientific">Marinitenerispora sediminis</name>
    <dbReference type="NCBI Taxonomy" id="1931232"/>
    <lineage>
        <taxon>Bacteria</taxon>
        <taxon>Bacillati</taxon>
        <taxon>Actinomycetota</taxon>
        <taxon>Actinomycetes</taxon>
        <taxon>Streptosporangiales</taxon>
        <taxon>Nocardiopsidaceae</taxon>
        <taxon>Marinitenerispora</taxon>
    </lineage>
</organism>
<dbReference type="PANTHER" id="PTHR43783">
    <property type="entry name" value="UDP-N-ACETYLGLUCOSAMINE 1-CARBOXYVINYLTRANSFERASE"/>
    <property type="match status" value="1"/>
</dbReference>
<dbReference type="GO" id="GO:0071555">
    <property type="term" value="P:cell wall organization"/>
    <property type="evidence" value="ECO:0007669"/>
    <property type="project" value="UniProtKB-KW"/>
</dbReference>
<keyword evidence="8" id="KW-0131">Cell cycle</keyword>
<evidence type="ECO:0000256" key="6">
    <source>
        <dbReference type="ARBA" id="ARBA00022960"/>
    </source>
</evidence>
<dbReference type="InterPro" id="IPR050068">
    <property type="entry name" value="MurA_subfamily"/>
</dbReference>
<dbReference type="InterPro" id="IPR013792">
    <property type="entry name" value="RNA3'P_cycl/enolpyr_Trfase_a/b"/>
</dbReference>
<comment type="subcellular location">
    <subcellularLocation>
        <location evidence="1">Cytoplasm</location>
    </subcellularLocation>
</comment>
<evidence type="ECO:0000256" key="2">
    <source>
        <dbReference type="ARBA" id="ARBA00004752"/>
    </source>
</evidence>
<evidence type="ECO:0000256" key="4">
    <source>
        <dbReference type="ARBA" id="ARBA00022618"/>
    </source>
</evidence>
<evidence type="ECO:0000256" key="16">
    <source>
        <dbReference type="ARBA" id="ARBA00047527"/>
    </source>
</evidence>
<dbReference type="GO" id="GO:0009252">
    <property type="term" value="P:peptidoglycan biosynthetic process"/>
    <property type="evidence" value="ECO:0007669"/>
    <property type="project" value="UniProtKB-KW"/>
</dbReference>
<keyword evidence="6" id="KW-0133">Cell shape</keyword>
<feature type="region of interest" description="Disordered" evidence="17">
    <location>
        <begin position="1"/>
        <end position="30"/>
    </location>
</feature>
<dbReference type="Proteomes" id="UP000253318">
    <property type="component" value="Unassembled WGS sequence"/>
</dbReference>
<evidence type="ECO:0000256" key="17">
    <source>
        <dbReference type="SAM" id="MobiDB-lite"/>
    </source>
</evidence>
<dbReference type="AlphaFoldDB" id="A0A368TA64"/>
<evidence type="ECO:0000256" key="8">
    <source>
        <dbReference type="ARBA" id="ARBA00023306"/>
    </source>
</evidence>
<feature type="compositionally biased region" description="Pro residues" evidence="17">
    <location>
        <begin position="1"/>
        <end position="14"/>
    </location>
</feature>
<comment type="pathway">
    <text evidence="2">Cell wall biogenesis; peptidoglycan biosynthesis.</text>
</comment>
<evidence type="ECO:0000256" key="10">
    <source>
        <dbReference type="ARBA" id="ARBA00037534"/>
    </source>
</evidence>
<evidence type="ECO:0000256" key="5">
    <source>
        <dbReference type="ARBA" id="ARBA00022679"/>
    </source>
</evidence>
<evidence type="ECO:0000313" key="20">
    <source>
        <dbReference type="Proteomes" id="UP000253318"/>
    </source>
</evidence>
<comment type="catalytic activity">
    <reaction evidence="16">
        <text>phosphoenolpyruvate + UDP-N-acetyl-alpha-D-glucosamine = UDP-N-acetyl-3-O-(1-carboxyvinyl)-alpha-D-glucosamine + phosphate</text>
        <dbReference type="Rhea" id="RHEA:18681"/>
        <dbReference type="ChEBI" id="CHEBI:43474"/>
        <dbReference type="ChEBI" id="CHEBI:57705"/>
        <dbReference type="ChEBI" id="CHEBI:58702"/>
        <dbReference type="ChEBI" id="CHEBI:68483"/>
        <dbReference type="EC" id="2.5.1.7"/>
    </reaction>
</comment>
<dbReference type="GO" id="GO:0008360">
    <property type="term" value="P:regulation of cell shape"/>
    <property type="evidence" value="ECO:0007669"/>
    <property type="project" value="UniProtKB-KW"/>
</dbReference>
<dbReference type="EMBL" id="QEIN01000021">
    <property type="protein sequence ID" value="RCV61407.1"/>
    <property type="molecule type" value="Genomic_DNA"/>
</dbReference>
<evidence type="ECO:0000256" key="12">
    <source>
        <dbReference type="ARBA" id="ARBA00039108"/>
    </source>
</evidence>
<dbReference type="InterPro" id="IPR036968">
    <property type="entry name" value="Enolpyruvate_Tfrase_sf"/>
</dbReference>
<keyword evidence="7" id="KW-0573">Peptidoglycan synthesis</keyword>
<evidence type="ECO:0000256" key="1">
    <source>
        <dbReference type="ARBA" id="ARBA00004496"/>
    </source>
</evidence>
<gene>
    <name evidence="19" type="ORF">DEF24_04475</name>
</gene>
<dbReference type="SUPFAM" id="SSF55205">
    <property type="entry name" value="EPT/RTPC-like"/>
    <property type="match status" value="1"/>
</dbReference>
<comment type="function">
    <text evidence="10">Cell wall formation. Adds enolpyruvyl to UDP-N-acetylglucosamine.</text>
</comment>
<evidence type="ECO:0000256" key="3">
    <source>
        <dbReference type="ARBA" id="ARBA00022490"/>
    </source>
</evidence>
<dbReference type="EC" id="2.5.1.7" evidence="12"/>
<comment type="caution">
    <text evidence="19">The sequence shown here is derived from an EMBL/GenBank/DDBJ whole genome shotgun (WGS) entry which is preliminary data.</text>
</comment>
<keyword evidence="4" id="KW-0132">Cell division</keyword>
<keyword evidence="3" id="KW-0963">Cytoplasm</keyword>
<evidence type="ECO:0000256" key="14">
    <source>
        <dbReference type="ARBA" id="ARBA00042443"/>
    </source>
</evidence>
<feature type="domain" description="Enolpyruvate transferase" evidence="18">
    <location>
        <begin position="56"/>
        <end position="174"/>
    </location>
</feature>
<name>A0A368TA64_9ACTN</name>
<protein>
    <recommendedName>
        <fullName evidence="13">UDP-N-acetylglucosamine 1-carboxyvinyltransferase</fullName>
        <ecNumber evidence="12">2.5.1.7</ecNumber>
    </recommendedName>
    <alternativeName>
        <fullName evidence="14">Enoylpyruvate transferase</fullName>
    </alternativeName>
    <alternativeName>
        <fullName evidence="15">UDP-N-acetylglucosamine enolpyruvyl transferase</fullName>
    </alternativeName>
</protein>
<evidence type="ECO:0000256" key="7">
    <source>
        <dbReference type="ARBA" id="ARBA00022984"/>
    </source>
</evidence>
<evidence type="ECO:0000256" key="9">
    <source>
        <dbReference type="ARBA" id="ARBA00023316"/>
    </source>
</evidence>
<proteinExistence type="inferred from homology"/>
<dbReference type="GO" id="GO:0005737">
    <property type="term" value="C:cytoplasm"/>
    <property type="evidence" value="ECO:0007669"/>
    <property type="project" value="UniProtKB-SubCell"/>
</dbReference>
<keyword evidence="9" id="KW-0961">Cell wall biogenesis/degradation</keyword>
<evidence type="ECO:0000256" key="11">
    <source>
        <dbReference type="ARBA" id="ARBA00038367"/>
    </source>
</evidence>
<comment type="similarity">
    <text evidence="11">Belongs to the EPSP synthase family. MurA subfamily.</text>
</comment>
<evidence type="ECO:0000259" key="18">
    <source>
        <dbReference type="Pfam" id="PF00275"/>
    </source>
</evidence>